<feature type="domain" description="ASPIC/UnbV" evidence="3">
    <location>
        <begin position="525"/>
        <end position="590"/>
    </location>
</feature>
<evidence type="ECO:0000313" key="4">
    <source>
        <dbReference type="EMBL" id="OAD18638.1"/>
    </source>
</evidence>
<name>A0A0A6P1C4_9GAMM</name>
<keyword evidence="2" id="KW-0812">Transmembrane</keyword>
<organism evidence="4 5">
    <name type="scientific">Candidatus Thiomargarita nelsonii</name>
    <dbReference type="NCBI Taxonomy" id="1003181"/>
    <lineage>
        <taxon>Bacteria</taxon>
        <taxon>Pseudomonadati</taxon>
        <taxon>Pseudomonadota</taxon>
        <taxon>Gammaproteobacteria</taxon>
        <taxon>Thiotrichales</taxon>
        <taxon>Thiotrichaceae</taxon>
        <taxon>Thiomargarita</taxon>
    </lineage>
</organism>
<reference evidence="4 5" key="1">
    <citation type="submission" date="2016-05" db="EMBL/GenBank/DDBJ databases">
        <title>Single-cell genome of chain-forming Candidatus Thiomargarita nelsonii and comparison to other large sulfur-oxidizing bacteria.</title>
        <authorList>
            <person name="Winkel M."/>
            <person name="Salman V."/>
            <person name="Woyke T."/>
            <person name="Schulz-Vogt H."/>
            <person name="Richter M."/>
            <person name="Flood B."/>
            <person name="Bailey J."/>
            <person name="Amann R."/>
            <person name="Mussmann M."/>
        </authorList>
    </citation>
    <scope>NUCLEOTIDE SEQUENCE [LARGE SCALE GENOMIC DNA]</scope>
    <source>
        <strain evidence="4 5">THI036</strain>
    </source>
</reference>
<dbReference type="InterPro" id="IPR028994">
    <property type="entry name" value="Integrin_alpha_N"/>
</dbReference>
<dbReference type="PATRIC" id="fig|1003181.4.peg.7597"/>
<dbReference type="PANTHER" id="PTHR16026:SF0">
    <property type="entry name" value="CARTILAGE ACIDIC PROTEIN 1"/>
    <property type="match status" value="1"/>
</dbReference>
<dbReference type="Pfam" id="PF07593">
    <property type="entry name" value="UnbV_ASPIC"/>
    <property type="match status" value="1"/>
</dbReference>
<dbReference type="Gene3D" id="2.130.10.130">
    <property type="entry name" value="Integrin alpha, N-terminal"/>
    <property type="match status" value="2"/>
</dbReference>
<dbReference type="InterPro" id="IPR027039">
    <property type="entry name" value="Crtac1"/>
</dbReference>
<evidence type="ECO:0000313" key="5">
    <source>
        <dbReference type="Proteomes" id="UP000076962"/>
    </source>
</evidence>
<sequence>MSKRLFSKRQRLLLGWGAISVVGMLVLAYIAFIVKPPEDPATPNSDGTIEGLTHRHGSKTTMVKFSFEERRETAGINFHHFPATRRSLMPEDMGSGLAWGDYDNDGDPDLFFVNFYGSILEPIHEEKGRPALYRNEGNGHFTDVSKIAGLDKASFGLAAAWGDYDNDGDLDLYITNYGPNLLYRNNGDGTFTDVTAQAGVDDSGFSAGCGWGDYDNDGHIDLYVATYVEFEYRAEDAAIISQQYGSEIPYTINPSSYPPASNKLYRNNGDGTFTEVAEATGVANPDGRSLGIVWFDFNNDGLVDLYVTNDVSANGVYRNLGDGTFADIGASSLAADYRGAMGMAVGDYEHDGDFDLFVTHWIAQENAFFENRVVGGFSDEQGKPRLFFTDEADMLGGLGQISLNMVGWATGFADFDNDGYPDLWIVNGHTLEMEDDNTLLQPQRMHIFRHEPGKGFIEVGKQAAPVLAKPFVGRGGAHADYDGDGKMDIAVMVHSGVPLLLHNTSTGDRHWLTLRLRQSGGNTQALGTRVTVRTGELVQTAQVGAEGSYLSQHHSDRHFGLGSATKVDELTIYWPDGTVEKHQDIGSDQLVIFKHVADYRH</sequence>
<keyword evidence="2" id="KW-1133">Transmembrane helix</keyword>
<accession>A0A0A6P1C4</accession>
<keyword evidence="1" id="KW-0732">Signal</keyword>
<evidence type="ECO:0000256" key="1">
    <source>
        <dbReference type="ARBA" id="ARBA00022729"/>
    </source>
</evidence>
<proteinExistence type="predicted"/>
<dbReference type="SUPFAM" id="SSF69318">
    <property type="entry name" value="Integrin alpha N-terminal domain"/>
    <property type="match status" value="1"/>
</dbReference>
<dbReference type="EMBL" id="LUTY01003153">
    <property type="protein sequence ID" value="OAD18638.1"/>
    <property type="molecule type" value="Genomic_DNA"/>
</dbReference>
<keyword evidence="5" id="KW-1185">Reference proteome</keyword>
<feature type="transmembrane region" description="Helical" evidence="2">
    <location>
        <begin position="12"/>
        <end position="34"/>
    </location>
</feature>
<evidence type="ECO:0000256" key="2">
    <source>
        <dbReference type="SAM" id="Phobius"/>
    </source>
</evidence>
<gene>
    <name evidence="4" type="ORF">THIOM_005757</name>
</gene>
<dbReference type="Proteomes" id="UP000076962">
    <property type="component" value="Unassembled WGS sequence"/>
</dbReference>
<dbReference type="InterPro" id="IPR013517">
    <property type="entry name" value="FG-GAP"/>
</dbReference>
<protein>
    <submittedName>
        <fullName evidence="4">ASPIC/UnbV domain-containing protein</fullName>
    </submittedName>
</protein>
<dbReference type="Pfam" id="PF13517">
    <property type="entry name" value="FG-GAP_3"/>
    <property type="match status" value="2"/>
</dbReference>
<evidence type="ECO:0000259" key="3">
    <source>
        <dbReference type="Pfam" id="PF07593"/>
    </source>
</evidence>
<comment type="caution">
    <text evidence="4">The sequence shown here is derived from an EMBL/GenBank/DDBJ whole genome shotgun (WGS) entry which is preliminary data.</text>
</comment>
<dbReference type="AlphaFoldDB" id="A0A0A6P1C4"/>
<dbReference type="InterPro" id="IPR011519">
    <property type="entry name" value="UnbV_ASPIC"/>
</dbReference>
<keyword evidence="2" id="KW-0472">Membrane</keyword>
<dbReference type="PANTHER" id="PTHR16026">
    <property type="entry name" value="CARTILAGE ACIDIC PROTEIN 1"/>
    <property type="match status" value="1"/>
</dbReference>